<keyword evidence="2" id="KW-0812">Transmembrane</keyword>
<evidence type="ECO:0000313" key="3">
    <source>
        <dbReference type="EMBL" id="KAK3213559.1"/>
    </source>
</evidence>
<feature type="transmembrane region" description="Helical" evidence="2">
    <location>
        <begin position="113"/>
        <end position="137"/>
    </location>
</feature>
<protein>
    <submittedName>
        <fullName evidence="3">Uncharacterized protein</fullName>
    </submittedName>
</protein>
<sequence length="637" mass="71516">MSELDSRYVKKGFWINNDLNSPLSSTITTDSQTGTIIVALLAVLSTLATTHFWSLLVFFTHQARAHGRPADALFRQQQALVRSSPPPTTFLVVWSKLYWTWRKRTNRAVHRSIALFVFAFTFAILSILAGIFSSYVLTTINIPVLVDSKSCGPLNIEPTVDGFSYAYLDKLGEYTDTVAFRSVSYARDCYQNTTDLPIRCQAFIKPSIKVVPNREQCPFQQSVCTNITNPAVSIDSGLVNTNEILGWNMETRDHVKYRRKLTCAVLELQSHIAVVEVSAFPFSNRPWVPGENYSIGHVQHRLGMEWTPVNGLLAMPDWTSNDSDITFIGIESNQVAYYNPVNDPIFSAHRPYLWNAASNDDTPTLYFGDQPISVLGCRQQFQFCYTMDDHREFSLDVGDASSSVFEAQDLAERGAGRVISLPDDQWIREVVGWEKYIWAAMQTMITDYAIGFGNQISSVTSYIRSNLTVGEKQLCGAQRMVKPGGFVNVNVFGLSLIIGFTSLVTILDLAALKIFVFLSRFRRALAPRIKRWVQDGVFHLQRRAYEGNQYGNWELLDRDVPVTVPSELLPELPLEIRCPTCLTHNKGQTPGSDNMELRPVASTNGKDVSNSQMRSDIESEVASMHSGQDSINTRETG</sequence>
<dbReference type="Proteomes" id="UP001280581">
    <property type="component" value="Unassembled WGS sequence"/>
</dbReference>
<feature type="compositionally biased region" description="Polar residues" evidence="1">
    <location>
        <begin position="583"/>
        <end position="592"/>
    </location>
</feature>
<name>A0AAN6LZQ8_9PLEO</name>
<gene>
    <name evidence="3" type="ORF">GRF29_28g286167</name>
</gene>
<keyword evidence="2" id="KW-1133">Transmembrane helix</keyword>
<feature type="compositionally biased region" description="Polar residues" evidence="1">
    <location>
        <begin position="625"/>
        <end position="637"/>
    </location>
</feature>
<feature type="transmembrane region" description="Helical" evidence="2">
    <location>
        <begin position="491"/>
        <end position="518"/>
    </location>
</feature>
<evidence type="ECO:0000313" key="4">
    <source>
        <dbReference type="Proteomes" id="UP001280581"/>
    </source>
</evidence>
<feature type="region of interest" description="Disordered" evidence="1">
    <location>
        <begin position="583"/>
        <end position="637"/>
    </location>
</feature>
<keyword evidence="2" id="KW-0472">Membrane</keyword>
<dbReference type="EMBL" id="WVTA01000004">
    <property type="protein sequence ID" value="KAK3213559.1"/>
    <property type="molecule type" value="Genomic_DNA"/>
</dbReference>
<accession>A0AAN6LZQ8</accession>
<proteinExistence type="predicted"/>
<feature type="compositionally biased region" description="Polar residues" evidence="1">
    <location>
        <begin position="601"/>
        <end position="614"/>
    </location>
</feature>
<feature type="transmembrane region" description="Helical" evidence="2">
    <location>
        <begin position="36"/>
        <end position="59"/>
    </location>
</feature>
<comment type="caution">
    <text evidence="3">The sequence shown here is derived from an EMBL/GenBank/DDBJ whole genome shotgun (WGS) entry which is preliminary data.</text>
</comment>
<keyword evidence="4" id="KW-1185">Reference proteome</keyword>
<evidence type="ECO:0000256" key="1">
    <source>
        <dbReference type="SAM" id="MobiDB-lite"/>
    </source>
</evidence>
<reference evidence="3 4" key="1">
    <citation type="submission" date="2021-02" db="EMBL/GenBank/DDBJ databases">
        <title>Genome assembly of Pseudopithomyces chartarum.</title>
        <authorList>
            <person name="Jauregui R."/>
            <person name="Singh J."/>
            <person name="Voisey C."/>
        </authorList>
    </citation>
    <scope>NUCLEOTIDE SEQUENCE [LARGE SCALE GENOMIC DNA]</scope>
    <source>
        <strain evidence="3 4">AGR01</strain>
    </source>
</reference>
<organism evidence="3 4">
    <name type="scientific">Pseudopithomyces chartarum</name>
    <dbReference type="NCBI Taxonomy" id="1892770"/>
    <lineage>
        <taxon>Eukaryota</taxon>
        <taxon>Fungi</taxon>
        <taxon>Dikarya</taxon>
        <taxon>Ascomycota</taxon>
        <taxon>Pezizomycotina</taxon>
        <taxon>Dothideomycetes</taxon>
        <taxon>Pleosporomycetidae</taxon>
        <taxon>Pleosporales</taxon>
        <taxon>Massarineae</taxon>
        <taxon>Didymosphaeriaceae</taxon>
        <taxon>Pseudopithomyces</taxon>
    </lineage>
</organism>
<evidence type="ECO:0000256" key="2">
    <source>
        <dbReference type="SAM" id="Phobius"/>
    </source>
</evidence>
<dbReference type="AlphaFoldDB" id="A0AAN6LZQ8"/>